<dbReference type="GO" id="GO:0009295">
    <property type="term" value="C:nucleoid"/>
    <property type="evidence" value="ECO:0007669"/>
    <property type="project" value="UniProtKB-SubCell"/>
</dbReference>
<feature type="domain" description="DNA-binding protein H-NS-like C-terminal" evidence="6">
    <location>
        <begin position="64"/>
        <end position="104"/>
    </location>
</feature>
<name>A0A6I1QDM0_PARAM</name>
<evidence type="ECO:0000313" key="8">
    <source>
        <dbReference type="Proteomes" id="UP000592780"/>
    </source>
</evidence>
<feature type="compositionally biased region" description="Basic residues" evidence="5">
    <location>
        <begin position="190"/>
        <end position="208"/>
    </location>
</feature>
<dbReference type="GO" id="GO:0003677">
    <property type="term" value="F:DNA binding"/>
    <property type="evidence" value="ECO:0007669"/>
    <property type="project" value="UniProtKB-KW"/>
</dbReference>
<comment type="caution">
    <text evidence="7">The sequence shown here is derived from an EMBL/GenBank/DDBJ whole genome shotgun (WGS) entry which is preliminary data.</text>
</comment>
<keyword evidence="4 7" id="KW-0238">DNA-binding</keyword>
<sequence>MATLEAVQAKIAKLRARAAALEKRDSATAIGKILSMLEQHSLSIADIEASLGRRRGRRPGATALAEREASATKYADPKTGANWSGRGRAPAWIAKVKDRTRFLVTNTTTNSTATAQKTLRSEKKVKEPQPHIYQDPRTGATWSGRGRTPSWIAGARDRTKFLISAAETPAHSRKVAKAVHSSKTAAAKKAASRKAATKSRRSNKAAEQ</sequence>
<evidence type="ECO:0000256" key="1">
    <source>
        <dbReference type="ARBA" id="ARBA00004453"/>
    </source>
</evidence>
<dbReference type="Proteomes" id="UP000592780">
    <property type="component" value="Unassembled WGS sequence"/>
</dbReference>
<comment type="similarity">
    <text evidence="2">Belongs to the histone-like protein H-NS family.</text>
</comment>
<keyword evidence="8" id="KW-1185">Reference proteome</keyword>
<organism evidence="7 8">
    <name type="scientific">Paraburkholderia atlantica</name>
    <dbReference type="NCBI Taxonomy" id="2654982"/>
    <lineage>
        <taxon>Bacteria</taxon>
        <taxon>Pseudomonadati</taxon>
        <taxon>Pseudomonadota</taxon>
        <taxon>Betaproteobacteria</taxon>
        <taxon>Burkholderiales</taxon>
        <taxon>Burkholderiaceae</taxon>
        <taxon>Paraburkholderia</taxon>
    </lineage>
</organism>
<evidence type="ECO:0000256" key="3">
    <source>
        <dbReference type="ARBA" id="ARBA00022490"/>
    </source>
</evidence>
<dbReference type="EMBL" id="JACHDD010000020">
    <property type="protein sequence ID" value="MBB5429181.1"/>
    <property type="molecule type" value="Genomic_DNA"/>
</dbReference>
<evidence type="ECO:0000259" key="6">
    <source>
        <dbReference type="SMART" id="SM00528"/>
    </source>
</evidence>
<evidence type="ECO:0000313" key="7">
    <source>
        <dbReference type="EMBL" id="MBB5429181.1"/>
    </source>
</evidence>
<feature type="region of interest" description="Disordered" evidence="5">
    <location>
        <begin position="122"/>
        <end position="149"/>
    </location>
</feature>
<feature type="region of interest" description="Disordered" evidence="5">
    <location>
        <begin position="168"/>
        <end position="208"/>
    </location>
</feature>
<reference evidence="7 8" key="1">
    <citation type="submission" date="2020-08" db="EMBL/GenBank/DDBJ databases">
        <title>Genomic Encyclopedia of Type Strains, Phase IV (KMG-V): Genome sequencing to study the core and pangenomes of soil and plant-associated prokaryotes.</title>
        <authorList>
            <person name="Whitman W."/>
        </authorList>
    </citation>
    <scope>NUCLEOTIDE SEQUENCE [LARGE SCALE GENOMIC DNA]</scope>
    <source>
        <strain evidence="7 8">JPY158</strain>
    </source>
</reference>
<dbReference type="SMART" id="SM00528">
    <property type="entry name" value="HNS"/>
    <property type="match status" value="2"/>
</dbReference>
<dbReference type="InterPro" id="IPR027444">
    <property type="entry name" value="H-NS_C_dom"/>
</dbReference>
<evidence type="ECO:0000256" key="2">
    <source>
        <dbReference type="ARBA" id="ARBA00010610"/>
    </source>
</evidence>
<dbReference type="RefSeq" id="WP_018437543.1">
    <property type="nucleotide sequence ID" value="NZ_JACHDD010000020.1"/>
</dbReference>
<gene>
    <name evidence="7" type="ORF">HDG40_007378</name>
</gene>
<evidence type="ECO:0000256" key="4">
    <source>
        <dbReference type="ARBA" id="ARBA00023125"/>
    </source>
</evidence>
<dbReference type="Gene3D" id="4.10.430.30">
    <property type="match status" value="2"/>
</dbReference>
<protein>
    <submittedName>
        <fullName evidence="7">DNA-binding protein H-NS</fullName>
    </submittedName>
</protein>
<dbReference type="PANTHER" id="PTHR38097:SF2">
    <property type="entry name" value="DNA-BINDING PROTEIN STPA"/>
    <property type="match status" value="1"/>
</dbReference>
<feature type="region of interest" description="Disordered" evidence="5">
    <location>
        <begin position="54"/>
        <end position="86"/>
    </location>
</feature>
<keyword evidence="3" id="KW-0963">Cytoplasm</keyword>
<dbReference type="Pfam" id="PF00816">
    <property type="entry name" value="Histone_HNS"/>
    <property type="match status" value="2"/>
</dbReference>
<feature type="domain" description="DNA-binding protein H-NS-like C-terminal" evidence="6">
    <location>
        <begin position="123"/>
        <end position="163"/>
    </location>
</feature>
<evidence type="ECO:0000256" key="5">
    <source>
        <dbReference type="SAM" id="MobiDB-lite"/>
    </source>
</evidence>
<comment type="subcellular location">
    <subcellularLocation>
        <location evidence="1">Cytoplasm</location>
        <location evidence="1">Nucleoid</location>
    </subcellularLocation>
</comment>
<dbReference type="AlphaFoldDB" id="A0A6I1QDM0"/>
<accession>A0A6I1QDM0</accession>
<feature type="compositionally biased region" description="Low complexity" evidence="5">
    <location>
        <begin position="178"/>
        <end position="189"/>
    </location>
</feature>
<dbReference type="SUPFAM" id="SSF81273">
    <property type="entry name" value="H-NS histone-like proteins"/>
    <property type="match status" value="2"/>
</dbReference>
<proteinExistence type="inferred from homology"/>
<dbReference type="OrthoDB" id="5297879at2"/>
<dbReference type="PANTHER" id="PTHR38097">
    <property type="match status" value="1"/>
</dbReference>